<reference evidence="16 17" key="1">
    <citation type="submission" date="2014-03" db="EMBL/GenBank/DDBJ databases">
        <title>Genome of Paenirhodobacter enshiensis DW2-9.</title>
        <authorList>
            <person name="Wang D."/>
            <person name="Wang G."/>
        </authorList>
    </citation>
    <scope>NUCLEOTIDE SEQUENCE [LARGE SCALE GENOMIC DNA]</scope>
    <source>
        <strain evidence="16 17">DW2-9</strain>
    </source>
</reference>
<evidence type="ECO:0000256" key="3">
    <source>
        <dbReference type="ARBA" id="ARBA00012438"/>
    </source>
</evidence>
<dbReference type="InterPro" id="IPR005467">
    <property type="entry name" value="His_kinase_dom"/>
</dbReference>
<dbReference type="InterPro" id="IPR003594">
    <property type="entry name" value="HATPase_dom"/>
</dbReference>
<name>A0A086Y673_9RHOB</name>
<comment type="subcellular location">
    <subcellularLocation>
        <location evidence="2">Membrane</location>
        <topology evidence="2">Multi-pass membrane protein</topology>
    </subcellularLocation>
</comment>
<evidence type="ECO:0000256" key="1">
    <source>
        <dbReference type="ARBA" id="ARBA00000085"/>
    </source>
</evidence>
<dbReference type="PANTHER" id="PTHR45436:SF14">
    <property type="entry name" value="SENSOR PROTEIN QSEC"/>
    <property type="match status" value="1"/>
</dbReference>
<feature type="transmembrane region" description="Helical" evidence="13">
    <location>
        <begin position="168"/>
        <end position="191"/>
    </location>
</feature>
<dbReference type="Gene3D" id="3.30.565.10">
    <property type="entry name" value="Histidine kinase-like ATPase, C-terminal domain"/>
    <property type="match status" value="1"/>
</dbReference>
<dbReference type="RefSeq" id="WP_036634931.1">
    <property type="nucleotide sequence ID" value="NZ_JFZB01000003.1"/>
</dbReference>
<dbReference type="SMART" id="SM00387">
    <property type="entry name" value="HATPase_c"/>
    <property type="match status" value="1"/>
</dbReference>
<dbReference type="GO" id="GO:0000155">
    <property type="term" value="F:phosphorelay sensor kinase activity"/>
    <property type="evidence" value="ECO:0007669"/>
    <property type="project" value="InterPro"/>
</dbReference>
<keyword evidence="5" id="KW-0808">Transferase</keyword>
<evidence type="ECO:0000256" key="8">
    <source>
        <dbReference type="ARBA" id="ARBA00022777"/>
    </source>
</evidence>
<feature type="domain" description="HAMP" evidence="15">
    <location>
        <begin position="192"/>
        <end position="245"/>
    </location>
</feature>
<dbReference type="SMART" id="SM00388">
    <property type="entry name" value="HisKA"/>
    <property type="match status" value="1"/>
</dbReference>
<dbReference type="Gene3D" id="1.10.287.130">
    <property type="match status" value="1"/>
</dbReference>
<dbReference type="InterPro" id="IPR013727">
    <property type="entry name" value="2CSK_N"/>
</dbReference>
<evidence type="ECO:0000256" key="12">
    <source>
        <dbReference type="ARBA" id="ARBA00023136"/>
    </source>
</evidence>
<dbReference type="PROSITE" id="PS50109">
    <property type="entry name" value="HIS_KIN"/>
    <property type="match status" value="1"/>
</dbReference>
<keyword evidence="7" id="KW-0547">Nucleotide-binding</keyword>
<accession>A0A086Y673</accession>
<evidence type="ECO:0000256" key="9">
    <source>
        <dbReference type="ARBA" id="ARBA00022840"/>
    </source>
</evidence>
<keyword evidence="8 16" id="KW-0418">Kinase</keyword>
<evidence type="ECO:0000256" key="11">
    <source>
        <dbReference type="ARBA" id="ARBA00023012"/>
    </source>
</evidence>
<keyword evidence="10 13" id="KW-1133">Transmembrane helix</keyword>
<dbReference type="InterPro" id="IPR004358">
    <property type="entry name" value="Sig_transdc_His_kin-like_C"/>
</dbReference>
<dbReference type="Pfam" id="PF00672">
    <property type="entry name" value="HAMP"/>
    <property type="match status" value="1"/>
</dbReference>
<evidence type="ECO:0000256" key="10">
    <source>
        <dbReference type="ARBA" id="ARBA00022989"/>
    </source>
</evidence>
<evidence type="ECO:0000256" key="13">
    <source>
        <dbReference type="SAM" id="Phobius"/>
    </source>
</evidence>
<dbReference type="InterPro" id="IPR036890">
    <property type="entry name" value="HATPase_C_sf"/>
</dbReference>
<dbReference type="SUPFAM" id="SSF47384">
    <property type="entry name" value="Homodimeric domain of signal transducing histidine kinase"/>
    <property type="match status" value="1"/>
</dbReference>
<keyword evidence="17" id="KW-1185">Reference proteome</keyword>
<dbReference type="CDD" id="cd00075">
    <property type="entry name" value="HATPase"/>
    <property type="match status" value="1"/>
</dbReference>
<dbReference type="Pfam" id="PF08521">
    <property type="entry name" value="2CSK_N"/>
    <property type="match status" value="1"/>
</dbReference>
<proteinExistence type="predicted"/>
<comment type="catalytic activity">
    <reaction evidence="1">
        <text>ATP + protein L-histidine = ADP + protein N-phospho-L-histidine.</text>
        <dbReference type="EC" id="2.7.13.3"/>
    </reaction>
</comment>
<dbReference type="InterPro" id="IPR003660">
    <property type="entry name" value="HAMP_dom"/>
</dbReference>
<dbReference type="InterPro" id="IPR003661">
    <property type="entry name" value="HisK_dim/P_dom"/>
</dbReference>
<organism evidence="16 17">
    <name type="scientific">Paenirhodobacter enshiensis</name>
    <dbReference type="NCBI Taxonomy" id="1105367"/>
    <lineage>
        <taxon>Bacteria</taxon>
        <taxon>Pseudomonadati</taxon>
        <taxon>Pseudomonadota</taxon>
        <taxon>Alphaproteobacteria</taxon>
        <taxon>Rhodobacterales</taxon>
        <taxon>Rhodobacter group</taxon>
        <taxon>Paenirhodobacter</taxon>
    </lineage>
</organism>
<protein>
    <recommendedName>
        <fullName evidence="3">histidine kinase</fullName>
        <ecNumber evidence="3">2.7.13.3</ecNumber>
    </recommendedName>
</protein>
<dbReference type="EC" id="2.7.13.3" evidence="3"/>
<evidence type="ECO:0000313" key="17">
    <source>
        <dbReference type="Proteomes" id="UP000028824"/>
    </source>
</evidence>
<evidence type="ECO:0000256" key="4">
    <source>
        <dbReference type="ARBA" id="ARBA00022553"/>
    </source>
</evidence>
<dbReference type="PRINTS" id="PR00344">
    <property type="entry name" value="BCTRLSENSOR"/>
</dbReference>
<gene>
    <name evidence="16" type="ORF">CG50_09070</name>
</gene>
<evidence type="ECO:0000256" key="6">
    <source>
        <dbReference type="ARBA" id="ARBA00022692"/>
    </source>
</evidence>
<dbReference type="Proteomes" id="UP000028824">
    <property type="component" value="Unassembled WGS sequence"/>
</dbReference>
<dbReference type="eggNOG" id="COG2205">
    <property type="taxonomic scope" value="Bacteria"/>
</dbReference>
<dbReference type="Pfam" id="PF02518">
    <property type="entry name" value="HATPase_c"/>
    <property type="match status" value="1"/>
</dbReference>
<feature type="domain" description="Histidine kinase" evidence="14">
    <location>
        <begin position="253"/>
        <end position="465"/>
    </location>
</feature>
<keyword evidence="9" id="KW-0067">ATP-binding</keyword>
<dbReference type="InterPro" id="IPR050428">
    <property type="entry name" value="TCS_sensor_his_kinase"/>
</dbReference>
<dbReference type="GO" id="GO:0005524">
    <property type="term" value="F:ATP binding"/>
    <property type="evidence" value="ECO:0007669"/>
    <property type="project" value="UniProtKB-KW"/>
</dbReference>
<sequence length="465" mass="48545">MSSIRTRLFAILMAATGAVWLSALVWLQYATQRDVERVLDRRLEEAAHMVASLIADGGIGADAAARAVAGAPSAPTPPRSATEAPALPHGAHRYARQLSCQVWGLDGQLIGESGGAPGGRLAEDGEGFADTTVSGEVWRVFTLVDRVHGIRVMVGDAQSVRADLVRGVLLGLAVPGLLALPALAGLIWLALARGLAPLERMARALSARGAQDLSPLDTAGSTPRELAPMGRALNDLLARLADARRRERDFTAFAAHELKTPLAGLRTQAQVASIAPDAETRNHALSRLVAGVDRSDRLVRQLLAMAATEAEAESGAGAAPRPGAAVLSDCVQDLTMLAAGRGVKLAVHDDGGSWISRQPAFLALALRNLIENAIHASPAGATVDITARRQDDRIRLRIEDRGPGIAAGDRDRVTERFYRGSGRPVSGSGLGLAIVVAAAGRMQGTLTLAPRPAGGERAELSLPAA</sequence>
<dbReference type="PANTHER" id="PTHR45436">
    <property type="entry name" value="SENSOR HISTIDINE KINASE YKOH"/>
    <property type="match status" value="1"/>
</dbReference>
<dbReference type="InterPro" id="IPR036097">
    <property type="entry name" value="HisK_dim/P_sf"/>
</dbReference>
<evidence type="ECO:0000259" key="15">
    <source>
        <dbReference type="PROSITE" id="PS50885"/>
    </source>
</evidence>
<dbReference type="OrthoDB" id="9809766at2"/>
<dbReference type="SUPFAM" id="SSF55874">
    <property type="entry name" value="ATPase domain of HSP90 chaperone/DNA topoisomerase II/histidine kinase"/>
    <property type="match status" value="1"/>
</dbReference>
<keyword evidence="11" id="KW-0902">Two-component regulatory system</keyword>
<dbReference type="STRING" id="1105367.CG50_09070"/>
<evidence type="ECO:0000313" key="16">
    <source>
        <dbReference type="EMBL" id="KFI29773.1"/>
    </source>
</evidence>
<evidence type="ECO:0000256" key="2">
    <source>
        <dbReference type="ARBA" id="ARBA00004141"/>
    </source>
</evidence>
<dbReference type="EMBL" id="JFZB01000003">
    <property type="protein sequence ID" value="KFI29773.1"/>
    <property type="molecule type" value="Genomic_DNA"/>
</dbReference>
<keyword evidence="6 13" id="KW-0812">Transmembrane</keyword>
<dbReference type="PROSITE" id="PS50885">
    <property type="entry name" value="HAMP"/>
    <property type="match status" value="1"/>
</dbReference>
<evidence type="ECO:0000256" key="5">
    <source>
        <dbReference type="ARBA" id="ARBA00022679"/>
    </source>
</evidence>
<keyword evidence="12 13" id="KW-0472">Membrane</keyword>
<dbReference type="GO" id="GO:0005886">
    <property type="term" value="C:plasma membrane"/>
    <property type="evidence" value="ECO:0007669"/>
    <property type="project" value="TreeGrafter"/>
</dbReference>
<dbReference type="Pfam" id="PF00512">
    <property type="entry name" value="HisKA"/>
    <property type="match status" value="1"/>
</dbReference>
<evidence type="ECO:0000256" key="7">
    <source>
        <dbReference type="ARBA" id="ARBA00022741"/>
    </source>
</evidence>
<dbReference type="CDD" id="cd00082">
    <property type="entry name" value="HisKA"/>
    <property type="match status" value="1"/>
</dbReference>
<comment type="caution">
    <text evidence="16">The sequence shown here is derived from an EMBL/GenBank/DDBJ whole genome shotgun (WGS) entry which is preliminary data.</text>
</comment>
<evidence type="ECO:0000259" key="14">
    <source>
        <dbReference type="PROSITE" id="PS50109"/>
    </source>
</evidence>
<dbReference type="AlphaFoldDB" id="A0A086Y673"/>
<keyword evidence="4" id="KW-0597">Phosphoprotein</keyword>